<evidence type="ECO:0000259" key="1">
    <source>
        <dbReference type="PROSITE" id="PS50967"/>
    </source>
</evidence>
<dbReference type="PANTHER" id="PTHR47649:SF1">
    <property type="entry name" value="RIBONUCLEASE D"/>
    <property type="match status" value="1"/>
</dbReference>
<dbReference type="GO" id="GO:0000166">
    <property type="term" value="F:nucleotide binding"/>
    <property type="evidence" value="ECO:0007669"/>
    <property type="project" value="InterPro"/>
</dbReference>
<dbReference type="InterPro" id="IPR012337">
    <property type="entry name" value="RNaseH-like_sf"/>
</dbReference>
<name>A0A6J7GN58_9ZZZZ</name>
<dbReference type="InterPro" id="IPR036397">
    <property type="entry name" value="RNaseH_sf"/>
</dbReference>
<dbReference type="SUPFAM" id="SSF53098">
    <property type="entry name" value="Ribonuclease H-like"/>
    <property type="match status" value="1"/>
</dbReference>
<dbReference type="SUPFAM" id="SSF47819">
    <property type="entry name" value="HRDC-like"/>
    <property type="match status" value="1"/>
</dbReference>
<dbReference type="InterPro" id="IPR002121">
    <property type="entry name" value="HRDC_dom"/>
</dbReference>
<dbReference type="InterPro" id="IPR044876">
    <property type="entry name" value="HRDC_dom_sf"/>
</dbReference>
<proteinExistence type="predicted"/>
<dbReference type="CDD" id="cd06142">
    <property type="entry name" value="RNaseD_exo"/>
    <property type="match status" value="1"/>
</dbReference>
<dbReference type="InterPro" id="IPR010997">
    <property type="entry name" value="HRDC-like_sf"/>
</dbReference>
<accession>A0A6J7GN58</accession>
<dbReference type="SMART" id="SM00474">
    <property type="entry name" value="35EXOc"/>
    <property type="match status" value="1"/>
</dbReference>
<reference evidence="2" key="1">
    <citation type="submission" date="2020-05" db="EMBL/GenBank/DDBJ databases">
        <authorList>
            <person name="Chiriac C."/>
            <person name="Salcher M."/>
            <person name="Ghai R."/>
            <person name="Kavagutti S V."/>
        </authorList>
    </citation>
    <scope>NUCLEOTIDE SEQUENCE</scope>
</reference>
<dbReference type="Pfam" id="PF00570">
    <property type="entry name" value="HRDC"/>
    <property type="match status" value="1"/>
</dbReference>
<gene>
    <name evidence="2" type="ORF">UFOPK3516_01343</name>
</gene>
<dbReference type="Gene3D" id="1.10.150.80">
    <property type="entry name" value="HRDC domain"/>
    <property type="match status" value="2"/>
</dbReference>
<dbReference type="GO" id="GO:0003676">
    <property type="term" value="F:nucleic acid binding"/>
    <property type="evidence" value="ECO:0007669"/>
    <property type="project" value="InterPro"/>
</dbReference>
<dbReference type="EMBL" id="CAFBMB010000137">
    <property type="protein sequence ID" value="CAB4908544.1"/>
    <property type="molecule type" value="Genomic_DNA"/>
</dbReference>
<dbReference type="InterPro" id="IPR041605">
    <property type="entry name" value="Exo_C"/>
</dbReference>
<dbReference type="PROSITE" id="PS50967">
    <property type="entry name" value="HRDC"/>
    <property type="match status" value="1"/>
</dbReference>
<dbReference type="Pfam" id="PF18305">
    <property type="entry name" value="DNA_pol_A_exoN"/>
    <property type="match status" value="1"/>
</dbReference>
<dbReference type="Pfam" id="PF01612">
    <property type="entry name" value="DNA_pol_A_exo1"/>
    <property type="match status" value="1"/>
</dbReference>
<dbReference type="InterPro" id="IPR051086">
    <property type="entry name" value="RNase_D-like"/>
</dbReference>
<dbReference type="PANTHER" id="PTHR47649">
    <property type="entry name" value="RIBONUCLEASE D"/>
    <property type="match status" value="1"/>
</dbReference>
<dbReference type="AlphaFoldDB" id="A0A6J7GN58"/>
<evidence type="ECO:0000313" key="2">
    <source>
        <dbReference type="EMBL" id="CAB4908544.1"/>
    </source>
</evidence>
<sequence>MVSVRVIASRAEFDESCRALADGNGPLAIDAERASGFTYSQRAYLIQIHRRNAGTFLFDPPAIGEMSALTALGHDTEWVLHAASQDLACLREVGIVPRQIFDTELSARLLGIERVGLGTVLAEVLDIHLAKEHSAADWSTRPLPDSWLAYAASDVDHLVDLRDALDKRLIADGKDGFAREEFDAVLHRPEKPASDEPWRRLSGLHALRHPRQLAVARSLWLSRDALARERDIAPGRLIPDASIVAAAGATIGSRSDLAKLKAFVGRASRPELDRWWTALSEGLSVTELPATRVASDSIPQQRSWPEKNPAAAARLSAARTLISECAEELHMPIENLVSPGPLREVCWAPPVAISQESLTAALISQGVRSWQAARVAPLLENAFLLSEAQIDEASDELAT</sequence>
<dbReference type="InterPro" id="IPR002562">
    <property type="entry name" value="3'-5'_exonuclease_dom"/>
</dbReference>
<dbReference type="GO" id="GO:0006139">
    <property type="term" value="P:nucleobase-containing compound metabolic process"/>
    <property type="evidence" value="ECO:0007669"/>
    <property type="project" value="InterPro"/>
</dbReference>
<feature type="domain" description="HRDC" evidence="1">
    <location>
        <begin position="209"/>
        <end position="289"/>
    </location>
</feature>
<organism evidence="2">
    <name type="scientific">freshwater metagenome</name>
    <dbReference type="NCBI Taxonomy" id="449393"/>
    <lineage>
        <taxon>unclassified sequences</taxon>
        <taxon>metagenomes</taxon>
        <taxon>ecological metagenomes</taxon>
    </lineage>
</organism>
<dbReference type="Gene3D" id="3.30.420.10">
    <property type="entry name" value="Ribonuclease H-like superfamily/Ribonuclease H"/>
    <property type="match status" value="1"/>
</dbReference>
<protein>
    <submittedName>
        <fullName evidence="2">Unannotated protein</fullName>
    </submittedName>
</protein>
<dbReference type="GO" id="GO:0008408">
    <property type="term" value="F:3'-5' exonuclease activity"/>
    <property type="evidence" value="ECO:0007669"/>
    <property type="project" value="InterPro"/>
</dbReference>